<organism evidence="1 2">
    <name type="scientific">Caerostris darwini</name>
    <dbReference type="NCBI Taxonomy" id="1538125"/>
    <lineage>
        <taxon>Eukaryota</taxon>
        <taxon>Metazoa</taxon>
        <taxon>Ecdysozoa</taxon>
        <taxon>Arthropoda</taxon>
        <taxon>Chelicerata</taxon>
        <taxon>Arachnida</taxon>
        <taxon>Araneae</taxon>
        <taxon>Araneomorphae</taxon>
        <taxon>Entelegynae</taxon>
        <taxon>Araneoidea</taxon>
        <taxon>Araneidae</taxon>
        <taxon>Caerostris</taxon>
    </lineage>
</organism>
<proteinExistence type="predicted"/>
<sequence>MRKKIVIRKEMWSDLLFFVTCVVNSPLSLRRSSKGRRLRFPTAVTALRRLGLSKKTQHFVIPVTTCGDDDVLSVSAMCVRVTSLVILTSWENVETNTTEMFCTVWLESAAYARCRETDDCGFKSCPIECLPTLRQEGRCTTQGEACVVNESSNCVTLRMKNGDGLKQRGEKKRFR</sequence>
<protein>
    <submittedName>
        <fullName evidence="1">Uncharacterized protein</fullName>
    </submittedName>
</protein>
<evidence type="ECO:0000313" key="1">
    <source>
        <dbReference type="EMBL" id="GIY22707.1"/>
    </source>
</evidence>
<accession>A0AAV4RRH1</accession>
<evidence type="ECO:0000313" key="2">
    <source>
        <dbReference type="Proteomes" id="UP001054837"/>
    </source>
</evidence>
<gene>
    <name evidence="1" type="ORF">CDAR_204011</name>
</gene>
<name>A0AAV4RRH1_9ARAC</name>
<keyword evidence="2" id="KW-1185">Reference proteome</keyword>
<dbReference type="Proteomes" id="UP001054837">
    <property type="component" value="Unassembled WGS sequence"/>
</dbReference>
<dbReference type="EMBL" id="BPLQ01006472">
    <property type="protein sequence ID" value="GIY22707.1"/>
    <property type="molecule type" value="Genomic_DNA"/>
</dbReference>
<comment type="caution">
    <text evidence="1">The sequence shown here is derived from an EMBL/GenBank/DDBJ whole genome shotgun (WGS) entry which is preliminary data.</text>
</comment>
<dbReference type="AlphaFoldDB" id="A0AAV4RRH1"/>
<reference evidence="1 2" key="1">
    <citation type="submission" date="2021-06" db="EMBL/GenBank/DDBJ databases">
        <title>Caerostris darwini draft genome.</title>
        <authorList>
            <person name="Kono N."/>
            <person name="Arakawa K."/>
        </authorList>
    </citation>
    <scope>NUCLEOTIDE SEQUENCE [LARGE SCALE GENOMIC DNA]</scope>
</reference>